<dbReference type="KEGG" id="aaci:ASQ49_09925"/>
<keyword evidence="6" id="KW-1185">Reference proteome</keyword>
<name>A0A142KFR8_9ACTN</name>
<evidence type="ECO:0000313" key="5">
    <source>
        <dbReference type="Proteomes" id="UP000075221"/>
    </source>
</evidence>
<evidence type="ECO:0000259" key="2">
    <source>
        <dbReference type="Pfam" id="PF03703"/>
    </source>
</evidence>
<dbReference type="EMBL" id="CP014352">
    <property type="protein sequence ID" value="AMS04956.1"/>
    <property type="molecule type" value="Genomic_DNA"/>
</dbReference>
<proteinExistence type="predicted"/>
<dbReference type="PANTHER" id="PTHR37938">
    <property type="entry name" value="BLL0215 PROTEIN"/>
    <property type="match status" value="1"/>
</dbReference>
<dbReference type="RefSeq" id="WP_015071088.1">
    <property type="nucleotide sequence ID" value="NZ_CP013126.1"/>
</dbReference>
<dbReference type="Pfam" id="PF03703">
    <property type="entry name" value="bPH_2"/>
    <property type="match status" value="1"/>
</dbReference>
<dbReference type="OMA" id="HGVIWGI"/>
<dbReference type="GeneID" id="88085325"/>
<gene>
    <name evidence="4" type="ORF">A8L58_06700</name>
    <name evidence="3" type="ORF">AXH35_05235</name>
</gene>
<organism evidence="3 5">
    <name type="scientific">Acidipropionibacterium acidipropionici</name>
    <dbReference type="NCBI Taxonomy" id="1748"/>
    <lineage>
        <taxon>Bacteria</taxon>
        <taxon>Bacillati</taxon>
        <taxon>Actinomycetota</taxon>
        <taxon>Actinomycetes</taxon>
        <taxon>Propionibacteriales</taxon>
        <taxon>Propionibacteriaceae</taxon>
        <taxon>Acidipropionibacterium</taxon>
    </lineage>
</organism>
<feature type="transmembrane region" description="Helical" evidence="1">
    <location>
        <begin position="53"/>
        <end position="78"/>
    </location>
</feature>
<keyword evidence="1" id="KW-1133">Transmembrane helix</keyword>
<dbReference type="EMBL" id="CP015970">
    <property type="protein sequence ID" value="AOZ46439.1"/>
    <property type="molecule type" value="Genomic_DNA"/>
</dbReference>
<accession>A0A142KFR8</accession>
<protein>
    <recommendedName>
        <fullName evidence="2">YdbS-like PH domain-containing protein</fullName>
    </recommendedName>
</protein>
<dbReference type="AlphaFoldDB" id="A0A142KFR8"/>
<dbReference type="InterPro" id="IPR005182">
    <property type="entry name" value="YdbS-like_PH"/>
</dbReference>
<keyword evidence="1" id="KW-0472">Membrane</keyword>
<dbReference type="Proteomes" id="UP000075221">
    <property type="component" value="Chromosome"/>
</dbReference>
<evidence type="ECO:0000313" key="3">
    <source>
        <dbReference type="EMBL" id="AMS04956.1"/>
    </source>
</evidence>
<reference evidence="3 5" key="2">
    <citation type="submission" date="2016-02" db="EMBL/GenBank/DDBJ databases">
        <title>Complete Genome Sequence of Propionibacterium acidipropionici ATCC 55737.</title>
        <authorList>
            <person name="Luna Flores C.H."/>
            <person name="Nielsen L.K."/>
            <person name="Marcellin E."/>
        </authorList>
    </citation>
    <scope>NUCLEOTIDE SEQUENCE [LARGE SCALE GENOMIC DNA]</scope>
    <source>
        <strain evidence="3 5">ATCC 55737</strain>
    </source>
</reference>
<evidence type="ECO:0000313" key="4">
    <source>
        <dbReference type="EMBL" id="AOZ46439.1"/>
    </source>
</evidence>
<dbReference type="PANTHER" id="PTHR37938:SF1">
    <property type="entry name" value="BLL0215 PROTEIN"/>
    <property type="match status" value="1"/>
</dbReference>
<keyword evidence="1" id="KW-0812">Transmembrane</keyword>
<feature type="domain" description="YdbS-like PH" evidence="2">
    <location>
        <begin position="77"/>
        <end position="148"/>
    </location>
</feature>
<sequence>MALSRRLLGPQEDELIHMRTHPKALLGPILVLIVVVAGVGTALGLMPPDLGAWVPWAVVALGVVLVVLGTLIPWLRWLTTTYTVTTRRIITRRGLITRTGHDLPLNRINDVTYERGLLDRILGCGTLVLSTAADDPLTLPDVPHVEQVHLQMTEVLFGSQSTSTGS</sequence>
<evidence type="ECO:0000313" key="6">
    <source>
        <dbReference type="Proteomes" id="UP000178666"/>
    </source>
</evidence>
<evidence type="ECO:0000256" key="1">
    <source>
        <dbReference type="SAM" id="Phobius"/>
    </source>
</evidence>
<reference evidence="4 6" key="1">
    <citation type="journal article" date="2016" name="Plant Dis.">
        <title>Improved production of propionic acid using genome shuffling.</title>
        <authorList>
            <person name="Luna-Flores C.H."/>
            <person name="Palfreyman R.W."/>
            <person name="Kromer J.O."/>
            <person name="Nielsen L.K."/>
            <person name="Marcellin E."/>
        </authorList>
    </citation>
    <scope>NUCLEOTIDE SEQUENCE [LARGE SCALE GENOMIC DNA]</scope>
    <source>
        <strain evidence="4 6">F3E8</strain>
    </source>
</reference>
<dbReference type="OrthoDB" id="4350422at2"/>
<dbReference type="Proteomes" id="UP000178666">
    <property type="component" value="Chromosome"/>
</dbReference>
<feature type="transmembrane region" description="Helical" evidence="1">
    <location>
        <begin position="25"/>
        <end position="47"/>
    </location>
</feature>